<feature type="compositionally biased region" description="Basic and acidic residues" evidence="5">
    <location>
        <begin position="30"/>
        <end position="48"/>
    </location>
</feature>
<dbReference type="SUPFAM" id="SSF103088">
    <property type="entry name" value="OmpA-like"/>
    <property type="match status" value="1"/>
</dbReference>
<dbReference type="GO" id="GO:0009279">
    <property type="term" value="C:cell outer membrane"/>
    <property type="evidence" value="ECO:0007669"/>
    <property type="project" value="UniProtKB-SubCell"/>
</dbReference>
<dbReference type="InterPro" id="IPR036737">
    <property type="entry name" value="OmpA-like_sf"/>
</dbReference>
<evidence type="ECO:0000256" key="5">
    <source>
        <dbReference type="SAM" id="MobiDB-lite"/>
    </source>
</evidence>
<accession>I3YW07</accession>
<dbReference type="CDD" id="cd07185">
    <property type="entry name" value="OmpA_C-like"/>
    <property type="match status" value="1"/>
</dbReference>
<dbReference type="AlphaFoldDB" id="I3YW07"/>
<evidence type="ECO:0000256" key="4">
    <source>
        <dbReference type="PROSITE-ProRule" id="PRU00473"/>
    </source>
</evidence>
<dbReference type="Pfam" id="PF00691">
    <property type="entry name" value="OmpA"/>
    <property type="match status" value="1"/>
</dbReference>
<organism evidence="7 8">
    <name type="scientific">Aequorivita sublithincola (strain DSM 14238 / LMG 21431 / ACAM 643 / 9-3)</name>
    <dbReference type="NCBI Taxonomy" id="746697"/>
    <lineage>
        <taxon>Bacteria</taxon>
        <taxon>Pseudomonadati</taxon>
        <taxon>Bacteroidota</taxon>
        <taxon>Flavobacteriia</taxon>
        <taxon>Flavobacteriales</taxon>
        <taxon>Flavobacteriaceae</taxon>
        <taxon>Aequorivita</taxon>
    </lineage>
</organism>
<feature type="region of interest" description="Disordered" evidence="5">
    <location>
        <begin position="30"/>
        <end position="105"/>
    </location>
</feature>
<dbReference type="PANTHER" id="PTHR30329">
    <property type="entry name" value="STATOR ELEMENT OF FLAGELLAR MOTOR COMPLEX"/>
    <property type="match status" value="1"/>
</dbReference>
<dbReference type="InterPro" id="IPR050330">
    <property type="entry name" value="Bact_OuterMem_StrucFunc"/>
</dbReference>
<dbReference type="InterPro" id="IPR006665">
    <property type="entry name" value="OmpA-like"/>
</dbReference>
<evidence type="ECO:0000256" key="1">
    <source>
        <dbReference type="ARBA" id="ARBA00004442"/>
    </source>
</evidence>
<keyword evidence="2 4" id="KW-0472">Membrane</keyword>
<name>I3YW07_AEQSU</name>
<evidence type="ECO:0000256" key="3">
    <source>
        <dbReference type="ARBA" id="ARBA00023237"/>
    </source>
</evidence>
<gene>
    <name evidence="7" type="ordered locus">Aeqsu_1694</name>
</gene>
<feature type="compositionally biased region" description="Polar residues" evidence="5">
    <location>
        <begin position="422"/>
        <end position="432"/>
    </location>
</feature>
<dbReference type="Gene3D" id="3.30.1330.60">
    <property type="entry name" value="OmpA-like domain"/>
    <property type="match status" value="1"/>
</dbReference>
<dbReference type="EMBL" id="CP003280">
    <property type="protein sequence ID" value="AFL81175.1"/>
    <property type="molecule type" value="Genomic_DNA"/>
</dbReference>
<evidence type="ECO:0000313" key="7">
    <source>
        <dbReference type="EMBL" id="AFL81175.1"/>
    </source>
</evidence>
<dbReference type="eggNOG" id="COG2885">
    <property type="taxonomic scope" value="Bacteria"/>
</dbReference>
<dbReference type="KEGG" id="asl:Aeqsu_1694"/>
<sequence>MICATLLGTTMMNAQFGKRLGKIAERAAERTVENRVDREASKSTDRALDTLIDGPKKSKKEQRRESKNKQKNGGNVIGGNSDTDNSSSTTITSQNSSSLEEMGENEVGFKRGNRIIFSDNFERDALGDFPANWNTNMGGEVKKLKGFNSKYLKVPAKSTVSVQLKKKLPKNFTVEFEIILPSDALIRHAGVGLGREPKNIDYLTSGFNNFDFDIYSSSEKQYAHNSDRFRYAANKLGANKISTNYEAPLNTPIKVAMEVQGRRIRIYLEGKKVVDLPTIFEDEYRNALYFTAITSGRIETQANYFYLSNVTIAETTTDERSQVLKELNEKGRFSTNAILFNTGSAYIKSGSEAILKEVGEVMQSVPDMRIMIVGHTDGDGDSNSNLKLSDERAKSVRAALVSQYGISIGRIQTDGKGETNPVADNSSENGKSQNRRVEFIKL</sequence>
<dbReference type="PRINTS" id="PR01021">
    <property type="entry name" value="OMPADOMAIN"/>
</dbReference>
<feature type="compositionally biased region" description="Low complexity" evidence="5">
    <location>
        <begin position="80"/>
        <end position="98"/>
    </location>
</feature>
<dbReference type="PANTHER" id="PTHR30329:SF21">
    <property type="entry name" value="LIPOPROTEIN YIAD-RELATED"/>
    <property type="match status" value="1"/>
</dbReference>
<keyword evidence="3" id="KW-0998">Cell outer membrane</keyword>
<keyword evidence="8" id="KW-1185">Reference proteome</keyword>
<dbReference type="STRING" id="746697.Aeqsu_1694"/>
<protein>
    <submittedName>
        <fullName evidence="7">Outer membrane protein/peptidoglycan-associated (Lipo)protein</fullName>
    </submittedName>
</protein>
<feature type="domain" description="OmpA-like" evidence="6">
    <location>
        <begin position="327"/>
        <end position="442"/>
    </location>
</feature>
<feature type="region of interest" description="Disordered" evidence="5">
    <location>
        <begin position="412"/>
        <end position="435"/>
    </location>
</feature>
<evidence type="ECO:0000259" key="6">
    <source>
        <dbReference type="PROSITE" id="PS51123"/>
    </source>
</evidence>
<dbReference type="Proteomes" id="UP000006049">
    <property type="component" value="Chromosome"/>
</dbReference>
<dbReference type="InterPro" id="IPR006664">
    <property type="entry name" value="OMP_bac"/>
</dbReference>
<evidence type="ECO:0000313" key="8">
    <source>
        <dbReference type="Proteomes" id="UP000006049"/>
    </source>
</evidence>
<dbReference type="HOGENOM" id="CLU_034534_1_0_10"/>
<evidence type="ECO:0000256" key="2">
    <source>
        <dbReference type="ARBA" id="ARBA00023136"/>
    </source>
</evidence>
<dbReference type="PROSITE" id="PS51123">
    <property type="entry name" value="OMPA_2"/>
    <property type="match status" value="1"/>
</dbReference>
<dbReference type="Gene3D" id="2.60.120.560">
    <property type="entry name" value="Exo-inulinase, domain 1"/>
    <property type="match status" value="1"/>
</dbReference>
<reference evidence="7 8" key="1">
    <citation type="submission" date="2012-06" db="EMBL/GenBank/DDBJ databases">
        <title>The complete genome of Aequorivita sublithincola DSM 14238.</title>
        <authorList>
            <consortium name="US DOE Joint Genome Institute (JGI-PGF)"/>
            <person name="Lucas S."/>
            <person name="Copeland A."/>
            <person name="Lapidus A."/>
            <person name="Goodwin L."/>
            <person name="Pitluck S."/>
            <person name="Peters L."/>
            <person name="Munk A.C.C."/>
            <person name="Kyrpides N."/>
            <person name="Mavromatis K."/>
            <person name="Pagani I."/>
            <person name="Ivanova N."/>
            <person name="Ovchinnikova G."/>
            <person name="Zeytun A."/>
            <person name="Detter J.C."/>
            <person name="Han C."/>
            <person name="Land M."/>
            <person name="Hauser L."/>
            <person name="Markowitz V."/>
            <person name="Cheng J.-F."/>
            <person name="Hugenholtz P."/>
            <person name="Woyke T."/>
            <person name="Wu D."/>
            <person name="Tindall B."/>
            <person name="Faehnrich R."/>
            <person name="Brambilla E."/>
            <person name="Klenk H.-P."/>
            <person name="Eisen J.A."/>
        </authorList>
    </citation>
    <scope>NUCLEOTIDE SEQUENCE [LARGE SCALE GENOMIC DNA]</scope>
    <source>
        <strain evidence="8">DSM 14238 / LMG 21431 / ACAM 643 / 9-3</strain>
    </source>
</reference>
<comment type="subcellular location">
    <subcellularLocation>
        <location evidence="1">Cell outer membrane</location>
    </subcellularLocation>
</comment>
<proteinExistence type="predicted"/>